<feature type="compositionally biased region" description="Acidic residues" evidence="1">
    <location>
        <begin position="169"/>
        <end position="190"/>
    </location>
</feature>
<accession>W7TBG8</accession>
<name>W7TBG8_9STRA</name>
<reference evidence="2 3" key="1">
    <citation type="journal article" date="2014" name="Mol. Plant">
        <title>Chromosome Scale Genome Assembly and Transcriptome Profiling of Nannochloropsis gaditana in Nitrogen Depletion.</title>
        <authorList>
            <person name="Corteggiani Carpinelli E."/>
            <person name="Telatin A."/>
            <person name="Vitulo N."/>
            <person name="Forcato C."/>
            <person name="D'Angelo M."/>
            <person name="Schiavon R."/>
            <person name="Vezzi A."/>
            <person name="Giacometti G.M."/>
            <person name="Morosinotto T."/>
            <person name="Valle G."/>
        </authorList>
    </citation>
    <scope>NUCLEOTIDE SEQUENCE [LARGE SCALE GENOMIC DNA]</scope>
    <source>
        <strain evidence="2 3">B-31</strain>
    </source>
</reference>
<dbReference type="Pfam" id="PF10217">
    <property type="entry name" value="DUF2039"/>
    <property type="match status" value="1"/>
</dbReference>
<feature type="region of interest" description="Disordered" evidence="1">
    <location>
        <begin position="151"/>
        <end position="190"/>
    </location>
</feature>
<dbReference type="Proteomes" id="UP000019335">
    <property type="component" value="Chromosome 16"/>
</dbReference>
<proteinExistence type="predicted"/>
<dbReference type="PANTHER" id="PTHR22876:SF5">
    <property type="entry name" value="CHROMOSOME 9 OPEN READING FRAME 85"/>
    <property type="match status" value="1"/>
</dbReference>
<sequence>MGLPAYCYTRAAQVMSGQRRRGPAHQNTFAFRHNPKSKKTERILASPIEGLCHRCHEKVEWRKKYRKYKPLSAPATCTGCHTKSVRAAYHQICDPCAEKRAVCAGCAEPKSIVKKTGAAAEKDVEEKRRALERDIKGLHLRKQRKILREFDRSGGDMDVEGAMEAVGSDLDDDEIGDSDDKEYDEDSERE</sequence>
<dbReference type="SUPFAM" id="SSF48695">
    <property type="entry name" value="Multiheme cytochromes"/>
    <property type="match status" value="1"/>
</dbReference>
<dbReference type="AlphaFoldDB" id="W7TBG8"/>
<gene>
    <name evidence="2" type="ORF">Naga_100139g4</name>
</gene>
<protein>
    <submittedName>
        <fullName evidence="2">Uncharacterized protein</fullName>
    </submittedName>
</protein>
<dbReference type="Gene3D" id="3.90.10.10">
    <property type="entry name" value="Cytochrome C3"/>
    <property type="match status" value="1"/>
</dbReference>
<dbReference type="InterPro" id="IPR036280">
    <property type="entry name" value="Multihaem_cyt_sf"/>
</dbReference>
<dbReference type="InterPro" id="IPR019351">
    <property type="entry name" value="DUF2039"/>
</dbReference>
<organism evidence="2 3">
    <name type="scientific">Nannochloropsis gaditana</name>
    <dbReference type="NCBI Taxonomy" id="72520"/>
    <lineage>
        <taxon>Eukaryota</taxon>
        <taxon>Sar</taxon>
        <taxon>Stramenopiles</taxon>
        <taxon>Ochrophyta</taxon>
        <taxon>Eustigmatophyceae</taxon>
        <taxon>Eustigmatales</taxon>
        <taxon>Monodopsidaceae</taxon>
        <taxon>Nannochloropsis</taxon>
    </lineage>
</organism>
<comment type="caution">
    <text evidence="2">The sequence shown here is derived from an EMBL/GenBank/DDBJ whole genome shotgun (WGS) entry which is preliminary data.</text>
</comment>
<evidence type="ECO:0000313" key="3">
    <source>
        <dbReference type="Proteomes" id="UP000019335"/>
    </source>
</evidence>
<evidence type="ECO:0000313" key="2">
    <source>
        <dbReference type="EMBL" id="EWM23592.1"/>
    </source>
</evidence>
<dbReference type="EMBL" id="AZIL01001556">
    <property type="protein sequence ID" value="EWM23592.1"/>
    <property type="molecule type" value="Genomic_DNA"/>
</dbReference>
<evidence type="ECO:0000256" key="1">
    <source>
        <dbReference type="SAM" id="MobiDB-lite"/>
    </source>
</evidence>
<keyword evidence="3" id="KW-1185">Reference proteome</keyword>
<dbReference type="OrthoDB" id="250548at2759"/>
<dbReference type="PANTHER" id="PTHR22876">
    <property type="entry name" value="ZGC:101016"/>
    <property type="match status" value="1"/>
</dbReference>